<dbReference type="PANTHER" id="PTHR43320:SF2">
    <property type="entry name" value="2-DEHYDRO-3-DEOXYGLUCONOKINASE_2-DEHYDRO-3-DEOXYGALACTONOKINASE"/>
    <property type="match status" value="1"/>
</dbReference>
<evidence type="ECO:0000256" key="2">
    <source>
        <dbReference type="ARBA" id="ARBA00022679"/>
    </source>
</evidence>
<reference evidence="5" key="1">
    <citation type="submission" date="2024-05" db="EMBL/GenBank/DDBJ databases">
        <authorList>
            <person name="Cai S.Y."/>
            <person name="Jin L.M."/>
            <person name="Li H.R."/>
        </authorList>
    </citation>
    <scope>NUCLEOTIDE SEQUENCE</scope>
    <source>
        <strain evidence="5">A5-74</strain>
    </source>
</reference>
<evidence type="ECO:0000313" key="5">
    <source>
        <dbReference type="EMBL" id="XCG62922.1"/>
    </source>
</evidence>
<sequence length="325" mass="33774">MTAAQQAPVLVLGEVMRVLVAEPGDAVDRAERFRSTIGGAEGNVAAALARQGVPACWVGRVGDDDAGRYVLRRMRAEGVDVVDVAVEESSFTGMLIRNTSAHGAISVTYHRAGSAGSLVSATDVARAWERRRPALVHVTGITAMLSDGALGAVVELLDRAAADDVPVSFDVNLRLRLAAADRWRTVLPALVSRARIVFAGDGEIDVLAPGRPQAEVVREWLAGAAEVVIVKNGDHTCTAFTAGGELTRPSLVRAVIDPVGAGDALVAGFLGAYLAGADPDGCLTRGAASAAFAVQHWSDTEGLPTGPELDAFVAAIGNAREQVLR</sequence>
<dbReference type="GO" id="GO:0016301">
    <property type="term" value="F:kinase activity"/>
    <property type="evidence" value="ECO:0007669"/>
    <property type="project" value="UniProtKB-KW"/>
</dbReference>
<protein>
    <submittedName>
        <fullName evidence="5">Sugar kinase</fullName>
    </submittedName>
</protein>
<dbReference type="AlphaFoldDB" id="A0AAU8DNW9"/>
<dbReference type="SUPFAM" id="SSF53613">
    <property type="entry name" value="Ribokinase-like"/>
    <property type="match status" value="1"/>
</dbReference>
<dbReference type="PROSITE" id="PS00584">
    <property type="entry name" value="PFKB_KINASES_2"/>
    <property type="match status" value="1"/>
</dbReference>
<accession>A0AAU8DNW9</accession>
<dbReference type="EMBL" id="CP159218">
    <property type="protein sequence ID" value="XCG62922.1"/>
    <property type="molecule type" value="Genomic_DNA"/>
</dbReference>
<gene>
    <name evidence="5" type="ORF">ABLG96_17130</name>
</gene>
<keyword evidence="3 5" id="KW-0418">Kinase</keyword>
<dbReference type="InterPro" id="IPR002173">
    <property type="entry name" value="Carboh/pur_kinase_PfkB_CS"/>
</dbReference>
<dbReference type="InterPro" id="IPR011611">
    <property type="entry name" value="PfkB_dom"/>
</dbReference>
<dbReference type="RefSeq" id="WP_353648537.1">
    <property type="nucleotide sequence ID" value="NZ_CP159218.1"/>
</dbReference>
<keyword evidence="2" id="KW-0808">Transferase</keyword>
<name>A0AAU8DNW9_9ACTN</name>
<evidence type="ECO:0000259" key="4">
    <source>
        <dbReference type="Pfam" id="PF00294"/>
    </source>
</evidence>
<comment type="similarity">
    <text evidence="1">Belongs to the carbohydrate kinase PfkB family.</text>
</comment>
<feature type="domain" description="Carbohydrate kinase PfkB" evidence="4">
    <location>
        <begin position="9"/>
        <end position="305"/>
    </location>
</feature>
<dbReference type="InterPro" id="IPR029056">
    <property type="entry name" value="Ribokinase-like"/>
</dbReference>
<evidence type="ECO:0000256" key="3">
    <source>
        <dbReference type="ARBA" id="ARBA00022777"/>
    </source>
</evidence>
<organism evidence="5">
    <name type="scientific">Nakamurella sp. A5-74</name>
    <dbReference type="NCBI Taxonomy" id="3158264"/>
    <lineage>
        <taxon>Bacteria</taxon>
        <taxon>Bacillati</taxon>
        <taxon>Actinomycetota</taxon>
        <taxon>Actinomycetes</taxon>
        <taxon>Nakamurellales</taxon>
        <taxon>Nakamurellaceae</taxon>
        <taxon>Nakamurella</taxon>
    </lineage>
</organism>
<evidence type="ECO:0000256" key="1">
    <source>
        <dbReference type="ARBA" id="ARBA00010688"/>
    </source>
</evidence>
<dbReference type="Pfam" id="PF00294">
    <property type="entry name" value="PfkB"/>
    <property type="match status" value="1"/>
</dbReference>
<dbReference type="Gene3D" id="3.40.1190.20">
    <property type="match status" value="1"/>
</dbReference>
<dbReference type="InterPro" id="IPR052700">
    <property type="entry name" value="Carb_kinase_PfkB-like"/>
</dbReference>
<dbReference type="CDD" id="cd01166">
    <property type="entry name" value="KdgK"/>
    <property type="match status" value="1"/>
</dbReference>
<proteinExistence type="inferred from homology"/>
<dbReference type="PANTHER" id="PTHR43320">
    <property type="entry name" value="SUGAR KINASE"/>
    <property type="match status" value="1"/>
</dbReference>